<gene>
    <name evidence="1" type="ORF">LMG18095_04430</name>
</gene>
<proteinExistence type="predicted"/>
<dbReference type="Pfam" id="PF25187">
    <property type="entry name" value="Acb3"/>
    <property type="match status" value="1"/>
</dbReference>
<dbReference type="EMBL" id="CATZAR010000021">
    <property type="protein sequence ID" value="CAJ0806361.1"/>
    <property type="molecule type" value="Genomic_DNA"/>
</dbReference>
<reference evidence="1 2" key="1">
    <citation type="submission" date="2023-07" db="EMBL/GenBank/DDBJ databases">
        <authorList>
            <person name="Peeters C."/>
        </authorList>
    </citation>
    <scope>NUCLEOTIDE SEQUENCE [LARGE SCALE GENOMIC DNA]</scope>
    <source>
        <strain evidence="1 2">LMG 18095</strain>
    </source>
</reference>
<dbReference type="Proteomes" id="UP001189773">
    <property type="component" value="Unassembled WGS sequence"/>
</dbReference>
<evidence type="ECO:0000313" key="2">
    <source>
        <dbReference type="Proteomes" id="UP001189773"/>
    </source>
</evidence>
<protein>
    <submittedName>
        <fullName evidence="1">Uncharacterized protein</fullName>
    </submittedName>
</protein>
<comment type="caution">
    <text evidence="1">The sequence shown here is derived from an EMBL/GenBank/DDBJ whole genome shotgun (WGS) entry which is preliminary data.</text>
</comment>
<name>A0ABM9JWP3_9RALS</name>
<sequence>MTYRRLTDNDTRIGPFIVLGKTGIDYRPVGFSLDSGDSEYPGCSLNFQAFGFWLQIAVPQLIKPWRQWVDLRKYDWAHSNGYWDVHARKYGFSLSDGFMQVFYGQQTHDSSTDKVWCKHLPWTEWRFVRFSLYDVDGKHFWSQLGNGSGARSYEEQRAQEERVPKVRFKFIDYDGDIIEATTHIEEREWLRGDKWCKWLSFFYAPKVVRSLDIEFSKEVGPKKGSWKGGVMWTGINMLPGELHEGAFARYCLEHNLREPRVLEGL</sequence>
<accession>A0ABM9JWP3</accession>
<evidence type="ECO:0000313" key="1">
    <source>
        <dbReference type="EMBL" id="CAJ0806361.1"/>
    </source>
</evidence>
<dbReference type="RefSeq" id="WP_012436127.1">
    <property type="nucleotide sequence ID" value="NZ_CATWDO010000003.1"/>
</dbReference>
<organism evidence="1 2">
    <name type="scientific">Ralstonia thomasii</name>
    <dbReference type="NCBI Taxonomy" id="3058596"/>
    <lineage>
        <taxon>Bacteria</taxon>
        <taxon>Pseudomonadati</taxon>
        <taxon>Pseudomonadota</taxon>
        <taxon>Betaproteobacteria</taxon>
        <taxon>Burkholderiales</taxon>
        <taxon>Burkholderiaceae</taxon>
        <taxon>Ralstonia</taxon>
    </lineage>
</organism>
<keyword evidence="2" id="KW-1185">Reference proteome</keyword>
<dbReference type="InterPro" id="IPR057463">
    <property type="entry name" value="Acb3"/>
</dbReference>